<name>A0A4R3LM31_9GAMM</name>
<evidence type="ECO:0000313" key="2">
    <source>
        <dbReference type="Proteomes" id="UP000294599"/>
    </source>
</evidence>
<dbReference type="Gene3D" id="1.10.260.40">
    <property type="entry name" value="lambda repressor-like DNA-binding domains"/>
    <property type="match status" value="1"/>
</dbReference>
<reference evidence="1 2" key="1">
    <citation type="submission" date="2019-03" db="EMBL/GenBank/DDBJ databases">
        <title>Genomic Encyclopedia of Type Strains, Phase IV (KMG-IV): sequencing the most valuable type-strain genomes for metagenomic binning, comparative biology and taxonomic classification.</title>
        <authorList>
            <person name="Goeker M."/>
        </authorList>
    </citation>
    <scope>NUCLEOTIDE SEQUENCE [LARGE SCALE GENOMIC DNA]</scope>
    <source>
        <strain evidence="1 2">DSM 21944</strain>
    </source>
</reference>
<keyword evidence="2" id="KW-1185">Reference proteome</keyword>
<evidence type="ECO:0008006" key="3">
    <source>
        <dbReference type="Google" id="ProtNLM"/>
    </source>
</evidence>
<gene>
    <name evidence="1" type="ORF">EDC25_101191</name>
</gene>
<organism evidence="1 2">
    <name type="scientific">Pseudofulvimonas gallinarii</name>
    <dbReference type="NCBI Taxonomy" id="634155"/>
    <lineage>
        <taxon>Bacteria</taxon>
        <taxon>Pseudomonadati</taxon>
        <taxon>Pseudomonadota</taxon>
        <taxon>Gammaproteobacteria</taxon>
        <taxon>Lysobacterales</taxon>
        <taxon>Rhodanobacteraceae</taxon>
        <taxon>Pseudofulvimonas</taxon>
    </lineage>
</organism>
<dbReference type="GO" id="GO:0003677">
    <property type="term" value="F:DNA binding"/>
    <property type="evidence" value="ECO:0007669"/>
    <property type="project" value="InterPro"/>
</dbReference>
<evidence type="ECO:0000313" key="1">
    <source>
        <dbReference type="EMBL" id="TCT01324.1"/>
    </source>
</evidence>
<sequence>MTQESPAPRCGVMRQTIIALEGGRHAPSL</sequence>
<dbReference type="EMBL" id="SMAF01000001">
    <property type="protein sequence ID" value="TCT01324.1"/>
    <property type="molecule type" value="Genomic_DNA"/>
</dbReference>
<comment type="caution">
    <text evidence="1">The sequence shown here is derived from an EMBL/GenBank/DDBJ whole genome shotgun (WGS) entry which is preliminary data.</text>
</comment>
<accession>A0A4R3LM31</accession>
<proteinExistence type="predicted"/>
<dbReference type="Proteomes" id="UP000294599">
    <property type="component" value="Unassembled WGS sequence"/>
</dbReference>
<dbReference type="AlphaFoldDB" id="A0A4R3LM31"/>
<dbReference type="InterPro" id="IPR010982">
    <property type="entry name" value="Lambda_DNA-bd_dom_sf"/>
</dbReference>
<protein>
    <recommendedName>
        <fullName evidence="3">Transcriptional regulator</fullName>
    </recommendedName>
</protein>